<evidence type="ECO:0000256" key="2">
    <source>
        <dbReference type="ARBA" id="ARBA00022801"/>
    </source>
</evidence>
<dbReference type="GO" id="GO:0052816">
    <property type="term" value="F:long-chain fatty acyl-CoA hydrolase activity"/>
    <property type="evidence" value="ECO:0007669"/>
    <property type="project" value="TreeGrafter"/>
</dbReference>
<dbReference type="CDD" id="cd03442">
    <property type="entry name" value="BFIT_BACH"/>
    <property type="match status" value="1"/>
</dbReference>
<dbReference type="Proteomes" id="UP000011658">
    <property type="component" value="Chromosome"/>
</dbReference>
<dbReference type="GO" id="GO:0005829">
    <property type="term" value="C:cytosol"/>
    <property type="evidence" value="ECO:0007669"/>
    <property type="project" value="TreeGrafter"/>
</dbReference>
<dbReference type="Pfam" id="PF03061">
    <property type="entry name" value="4HBT"/>
    <property type="match status" value="1"/>
</dbReference>
<dbReference type="HOGENOM" id="CLU_050164_2_0_4"/>
<name>M1LTH1_9PROT</name>
<dbReference type="OrthoDB" id="9801856at2"/>
<dbReference type="KEGG" id="kga:ST1E_0369"/>
<dbReference type="InterPro" id="IPR033120">
    <property type="entry name" value="HOTDOG_ACOT"/>
</dbReference>
<keyword evidence="2 3" id="KW-0378">Hydrolase</keyword>
<evidence type="ECO:0000313" key="6">
    <source>
        <dbReference type="Proteomes" id="UP000011658"/>
    </source>
</evidence>
<gene>
    <name evidence="5" type="ORF">ST1E_0369</name>
</gene>
<dbReference type="GO" id="GO:0006637">
    <property type="term" value="P:acyl-CoA metabolic process"/>
    <property type="evidence" value="ECO:0007669"/>
    <property type="project" value="TreeGrafter"/>
</dbReference>
<dbReference type="EMBL" id="CP003806">
    <property type="protein sequence ID" value="AGF48832.1"/>
    <property type="molecule type" value="Genomic_DNA"/>
</dbReference>
<evidence type="ECO:0000256" key="1">
    <source>
        <dbReference type="ARBA" id="ARBA00010458"/>
    </source>
</evidence>
<protein>
    <submittedName>
        <fullName evidence="5">Acyl-CoA thioesterase YciA</fullName>
        <ecNumber evidence="5">3.1.2.-</ecNumber>
    </submittedName>
</protein>
<evidence type="ECO:0000313" key="5">
    <source>
        <dbReference type="EMBL" id="AGF48832.1"/>
    </source>
</evidence>
<organism evidence="5 6">
    <name type="scientific">Candidatus Kinetoplastidibacterium galati TCC219</name>
    <dbReference type="NCBI Taxonomy" id="1208921"/>
    <lineage>
        <taxon>Bacteria</taxon>
        <taxon>Pseudomonadati</taxon>
        <taxon>Pseudomonadota</taxon>
        <taxon>Betaproteobacteria</taxon>
        <taxon>Candidatus Kinetoplastidibacterium</taxon>
    </lineage>
</organism>
<dbReference type="PANTHER" id="PTHR11049">
    <property type="entry name" value="ACYL COENZYME A THIOESTER HYDROLASE"/>
    <property type="match status" value="1"/>
</dbReference>
<dbReference type="Gene3D" id="3.10.129.10">
    <property type="entry name" value="Hotdog Thioesterase"/>
    <property type="match status" value="1"/>
</dbReference>
<proteinExistence type="inferred from homology"/>
<dbReference type="RefSeq" id="WP_015389317.1">
    <property type="nucleotide sequence ID" value="NC_020284.1"/>
</dbReference>
<dbReference type="SUPFAM" id="SSF54637">
    <property type="entry name" value="Thioesterase/thiol ester dehydrase-isomerase"/>
    <property type="match status" value="1"/>
</dbReference>
<evidence type="ECO:0000256" key="3">
    <source>
        <dbReference type="PROSITE-ProRule" id="PRU01106"/>
    </source>
</evidence>
<dbReference type="PATRIC" id="fig|1208921.3.peg.108"/>
<dbReference type="PROSITE" id="PS51770">
    <property type="entry name" value="HOTDOG_ACOT"/>
    <property type="match status" value="1"/>
</dbReference>
<reference evidence="5 6" key="1">
    <citation type="journal article" date="2013" name="Genome Biol. Evol.">
        <title>Genome evolution and phylogenomic analysis of candidatus kinetoplastibacterium, the betaproteobacterial endosymbionts of strigomonas and angomonas.</title>
        <authorList>
            <person name="Alves J.M."/>
            <person name="Serrano M.G."/>
            <person name="Maia da Silva F."/>
            <person name="Voegtly L.J."/>
            <person name="Matveyev A.V."/>
            <person name="Teixeira M.M."/>
            <person name="Camargo E.P."/>
            <person name="Buck G.A."/>
        </authorList>
    </citation>
    <scope>NUCLEOTIDE SEQUENCE [LARGE SCALE GENOMIC DNA]</scope>
    <source>
        <strain evidence="5 6">TCC219</strain>
    </source>
</reference>
<comment type="similarity">
    <text evidence="1">Belongs to the acyl coenzyme A hydrolase family.</text>
</comment>
<dbReference type="eggNOG" id="COG1607">
    <property type="taxonomic scope" value="Bacteria"/>
</dbReference>
<feature type="domain" description="HotDog ACOT-type" evidence="4">
    <location>
        <begin position="12"/>
        <end position="125"/>
    </location>
</feature>
<evidence type="ECO:0000259" key="4">
    <source>
        <dbReference type="PROSITE" id="PS51770"/>
    </source>
</evidence>
<dbReference type="GO" id="GO:0009062">
    <property type="term" value="P:fatty acid catabolic process"/>
    <property type="evidence" value="ECO:0007669"/>
    <property type="project" value="TreeGrafter"/>
</dbReference>
<dbReference type="InterPro" id="IPR040170">
    <property type="entry name" value="Cytosol_ACT"/>
</dbReference>
<accession>M1LTH1</accession>
<dbReference type="PANTHER" id="PTHR11049:SF5">
    <property type="entry name" value="ACYL-COA THIOESTER HYDROLASE YCIA"/>
    <property type="match status" value="1"/>
</dbReference>
<dbReference type="AlphaFoldDB" id="M1LTH1"/>
<sequence length="134" mass="14526">MQIFTESTKEINEQELVLKIMPMPSDSNINGHVFGGWIMSQIDIAGSILAAKIACGKVATVAVNSIQFKAPILVGDLISLYASIVKTGNTSITLSLDVYAQKRPFNQEPIKVVEAKLTYVAIDEQGNSRSLKSI</sequence>
<dbReference type="EC" id="3.1.2.-" evidence="5"/>
<dbReference type="STRING" id="1208921.ST1E_0369"/>
<dbReference type="InterPro" id="IPR006683">
    <property type="entry name" value="Thioestr_dom"/>
</dbReference>
<keyword evidence="6" id="KW-1185">Reference proteome</keyword>
<dbReference type="InterPro" id="IPR029069">
    <property type="entry name" value="HotDog_dom_sf"/>
</dbReference>